<comment type="caution">
    <text evidence="2">The sequence shown here is derived from an EMBL/GenBank/DDBJ whole genome shotgun (WGS) entry which is preliminary data.</text>
</comment>
<evidence type="ECO:0000313" key="2">
    <source>
        <dbReference type="EMBL" id="NSL87861.1"/>
    </source>
</evidence>
<dbReference type="Proteomes" id="UP000281028">
    <property type="component" value="Unassembled WGS sequence"/>
</dbReference>
<dbReference type="GO" id="GO:0004553">
    <property type="term" value="F:hydrolase activity, hydrolyzing O-glycosyl compounds"/>
    <property type="evidence" value="ECO:0007669"/>
    <property type="project" value="UniProtKB-ARBA"/>
</dbReference>
<reference evidence="2" key="1">
    <citation type="submission" date="2020-05" db="EMBL/GenBank/DDBJ databases">
        <title>Chitinophaga laudate sp. nov., isolated from a tropical peat swamp.</title>
        <authorList>
            <person name="Goh C.B.S."/>
            <person name="Lee M.S."/>
            <person name="Parimannan S."/>
            <person name="Pasbakhsh P."/>
            <person name="Yule C.M."/>
            <person name="Rajandas H."/>
            <person name="Loke S."/>
            <person name="Croft L."/>
            <person name="Tan J.B.L."/>
        </authorList>
    </citation>
    <scope>NUCLEOTIDE SEQUENCE</scope>
    <source>
        <strain evidence="2">Mgbs1</strain>
    </source>
</reference>
<name>A0A9Q5GSX2_9BACT</name>
<proteinExistence type="predicted"/>
<dbReference type="EMBL" id="RIAR02000001">
    <property type="protein sequence ID" value="NSL87861.1"/>
    <property type="molecule type" value="Genomic_DNA"/>
</dbReference>
<evidence type="ECO:0000256" key="1">
    <source>
        <dbReference type="SAM" id="SignalP"/>
    </source>
</evidence>
<evidence type="ECO:0000313" key="3">
    <source>
        <dbReference type="Proteomes" id="UP000281028"/>
    </source>
</evidence>
<dbReference type="GO" id="GO:0005975">
    <property type="term" value="P:carbohydrate metabolic process"/>
    <property type="evidence" value="ECO:0007669"/>
    <property type="project" value="UniProtKB-ARBA"/>
</dbReference>
<dbReference type="SUPFAM" id="SSF49899">
    <property type="entry name" value="Concanavalin A-like lectins/glucanases"/>
    <property type="match status" value="1"/>
</dbReference>
<dbReference type="AlphaFoldDB" id="A0A9Q5GSX2"/>
<feature type="chain" id="PRO_5040406707" evidence="1">
    <location>
        <begin position="32"/>
        <end position="293"/>
    </location>
</feature>
<keyword evidence="3" id="KW-1185">Reference proteome</keyword>
<protein>
    <submittedName>
        <fullName evidence="2">Uncharacterized protein</fullName>
    </submittedName>
</protein>
<dbReference type="InterPro" id="IPR013320">
    <property type="entry name" value="ConA-like_dom_sf"/>
</dbReference>
<gene>
    <name evidence="2" type="ORF">ECE50_013525</name>
</gene>
<keyword evidence="1" id="KW-0732">Signal</keyword>
<feature type="signal peptide" evidence="1">
    <location>
        <begin position="1"/>
        <end position="31"/>
    </location>
</feature>
<sequence length="293" mass="31407">MINSHYTLKHIIPHRLLVLLALLICSTAIYAQTIPKVYATSQTNQVNGLCLLCGVNNPNNAVGNNRDDYATFSINVGLLGVSIEQTLIFPSVASGNLDYLAVGVGNAGSLLSLSVLGSVTIETYLGNTPNNDAKVIDSSMLVLLGNTARATVILKPTQNYDRVKITQNSSLVGLLADFRLYYALYSTSKISECGTPPPDPFAYFPLNGNARDTINSFSGTVTGTPFTTDAVCGQAAIFSNGNTPSIKITNIPLPRKSFTYAFWGSLTDEATGVNAAFFLLGRDSLMNTIIRYK</sequence>
<organism evidence="2 3">
    <name type="scientific">Chitinophaga solisilvae</name>
    <dbReference type="NCBI Taxonomy" id="1233460"/>
    <lineage>
        <taxon>Bacteria</taxon>
        <taxon>Pseudomonadati</taxon>
        <taxon>Bacteroidota</taxon>
        <taxon>Chitinophagia</taxon>
        <taxon>Chitinophagales</taxon>
        <taxon>Chitinophagaceae</taxon>
        <taxon>Chitinophaga</taxon>
    </lineage>
</organism>
<accession>A0A9Q5GSX2</accession>